<dbReference type="Proteomes" id="UP000033616">
    <property type="component" value="Unassembled WGS sequence"/>
</dbReference>
<dbReference type="AlphaFoldDB" id="A0A0F3MN37"/>
<sequence length="420" mass="46417">MNKKSLALSMLVTLAHYYDYYLFGLLASQISECFIVKSDSITQLKNTYLIMGMAILGKAIGAVILGRIGDLYGRNATFSISLIGTAGGSLLISILPCYDAIGVLSVFGLLLARISICMFTSPGTDGVRLYVYETIGDKYKCLGTGIVNASTNCGSFIASLSALFFTLDMMPKYSWRFAFILGGIFGGCVLIIRRVFAQSIQDDQIMKHCKYLQYKNCSIWQIIHKNLSIFILAILMAGTIGSTNQFCTIFFGTYVFKILQYLNEATAKYYVTLGLAIQMLFAIIGGYIADITCKKLVSSIAACCLGIVIAIIAYIINLGKFMPSLYLTMCMLIPFLTMPALVFLKGSIPQPIRYRLFSAAHACGSSLISGPTTFIATSLYQLGGTWWPMIYFFIIIAIMITVIYLLDYYSQKQQKSNFEL</sequence>
<protein>
    <submittedName>
        <fullName evidence="10">Major Facilitator Superfamily protein</fullName>
    </submittedName>
</protein>
<dbReference type="GO" id="GO:0015293">
    <property type="term" value="F:symporter activity"/>
    <property type="evidence" value="ECO:0007669"/>
    <property type="project" value="UniProtKB-KW"/>
</dbReference>
<dbReference type="PROSITE" id="PS50850">
    <property type="entry name" value="MFS"/>
    <property type="match status" value="1"/>
</dbReference>
<feature type="transmembrane region" description="Helical" evidence="8">
    <location>
        <begin position="101"/>
        <end position="120"/>
    </location>
</feature>
<dbReference type="RefSeq" id="WP_045796977.1">
    <property type="nucleotide sequence ID" value="NZ_LANP01000003.1"/>
</dbReference>
<feature type="transmembrane region" description="Helical" evidence="8">
    <location>
        <begin position="356"/>
        <end position="380"/>
    </location>
</feature>
<evidence type="ECO:0000256" key="1">
    <source>
        <dbReference type="ARBA" id="ARBA00004429"/>
    </source>
</evidence>
<dbReference type="OrthoDB" id="7166231at2"/>
<evidence type="ECO:0000256" key="7">
    <source>
        <dbReference type="ARBA" id="ARBA00023136"/>
    </source>
</evidence>
<dbReference type="PATRIC" id="fig|1359168.3.peg.766"/>
<feature type="transmembrane region" description="Helical" evidence="8">
    <location>
        <begin position="49"/>
        <end position="69"/>
    </location>
</feature>
<evidence type="ECO:0000256" key="4">
    <source>
        <dbReference type="ARBA" id="ARBA00022692"/>
    </source>
</evidence>
<dbReference type="Pfam" id="PF07690">
    <property type="entry name" value="MFS_1"/>
    <property type="match status" value="1"/>
</dbReference>
<dbReference type="STRING" id="1359168.OCHUTO_0179"/>
<organism evidence="10 11">
    <name type="scientific">Orientia chuto str. Dubai</name>
    <dbReference type="NCBI Taxonomy" id="1359168"/>
    <lineage>
        <taxon>Bacteria</taxon>
        <taxon>Pseudomonadati</taxon>
        <taxon>Pseudomonadota</taxon>
        <taxon>Alphaproteobacteria</taxon>
        <taxon>Rickettsiales</taxon>
        <taxon>Rickettsiaceae</taxon>
        <taxon>Rickettsieae</taxon>
        <taxon>Orientia</taxon>
    </lineage>
</organism>
<dbReference type="InterPro" id="IPR011701">
    <property type="entry name" value="MFS"/>
</dbReference>
<keyword evidence="3" id="KW-1003">Cell membrane</keyword>
<name>A0A0F3MN37_9RICK</name>
<evidence type="ECO:0000313" key="10">
    <source>
        <dbReference type="EMBL" id="KJV57178.1"/>
    </source>
</evidence>
<evidence type="ECO:0000256" key="5">
    <source>
        <dbReference type="ARBA" id="ARBA00022847"/>
    </source>
</evidence>
<feature type="transmembrane region" description="Helical" evidence="8">
    <location>
        <begin position="173"/>
        <end position="192"/>
    </location>
</feature>
<dbReference type="EMBL" id="LANP01000003">
    <property type="protein sequence ID" value="KJV57178.1"/>
    <property type="molecule type" value="Genomic_DNA"/>
</dbReference>
<comment type="subcellular location">
    <subcellularLocation>
        <location evidence="1">Cell inner membrane</location>
        <topology evidence="1">Multi-pass membrane protein</topology>
    </subcellularLocation>
</comment>
<feature type="transmembrane region" description="Helical" evidence="8">
    <location>
        <begin position="325"/>
        <end position="344"/>
    </location>
</feature>
<dbReference type="Gene3D" id="1.20.1250.20">
    <property type="entry name" value="MFS general substrate transporter like domains"/>
    <property type="match status" value="2"/>
</dbReference>
<feature type="transmembrane region" description="Helical" evidence="8">
    <location>
        <begin position="268"/>
        <end position="289"/>
    </location>
</feature>
<keyword evidence="5" id="KW-0769">Symport</keyword>
<gene>
    <name evidence="10" type="ORF">OCHUTO_0179</name>
</gene>
<evidence type="ECO:0000256" key="6">
    <source>
        <dbReference type="ARBA" id="ARBA00022989"/>
    </source>
</evidence>
<proteinExistence type="predicted"/>
<feature type="transmembrane region" description="Helical" evidence="8">
    <location>
        <begin position="76"/>
        <end position="95"/>
    </location>
</feature>
<feature type="domain" description="Major facilitator superfamily (MFS) profile" evidence="9">
    <location>
        <begin position="5"/>
        <end position="415"/>
    </location>
</feature>
<feature type="transmembrane region" description="Helical" evidence="8">
    <location>
        <begin position="141"/>
        <end position="167"/>
    </location>
</feature>
<evidence type="ECO:0000256" key="3">
    <source>
        <dbReference type="ARBA" id="ARBA00022475"/>
    </source>
</evidence>
<keyword evidence="11" id="KW-1185">Reference proteome</keyword>
<comment type="caution">
    <text evidence="10">The sequence shown here is derived from an EMBL/GenBank/DDBJ whole genome shotgun (WGS) entry which is preliminary data.</text>
</comment>
<dbReference type="InterPro" id="IPR020846">
    <property type="entry name" value="MFS_dom"/>
</dbReference>
<evidence type="ECO:0000313" key="11">
    <source>
        <dbReference type="Proteomes" id="UP000033616"/>
    </source>
</evidence>
<feature type="transmembrane region" description="Helical" evidence="8">
    <location>
        <begin position="386"/>
        <end position="406"/>
    </location>
</feature>
<accession>A0A0F3MN37</accession>
<evidence type="ECO:0000256" key="2">
    <source>
        <dbReference type="ARBA" id="ARBA00022448"/>
    </source>
</evidence>
<evidence type="ECO:0000256" key="8">
    <source>
        <dbReference type="SAM" id="Phobius"/>
    </source>
</evidence>
<feature type="transmembrane region" description="Helical" evidence="8">
    <location>
        <begin position="296"/>
        <end position="319"/>
    </location>
</feature>
<dbReference type="InterPro" id="IPR051084">
    <property type="entry name" value="H+-coupled_symporters"/>
</dbReference>
<dbReference type="InterPro" id="IPR036259">
    <property type="entry name" value="MFS_trans_sf"/>
</dbReference>
<keyword evidence="6 8" id="KW-1133">Transmembrane helix</keyword>
<reference evidence="10 11" key="1">
    <citation type="submission" date="2015-02" db="EMBL/GenBank/DDBJ databases">
        <title>Genome Sequencing of Rickettsiales.</title>
        <authorList>
            <person name="Daugherty S.C."/>
            <person name="Su Q."/>
            <person name="Abolude K."/>
            <person name="Beier-Sexton M."/>
            <person name="Carlyon J.A."/>
            <person name="Carter R."/>
            <person name="Day N.P."/>
            <person name="Dumler S.J."/>
            <person name="Dyachenko V."/>
            <person name="Godinez A."/>
            <person name="Kurtti T.J."/>
            <person name="Lichay M."/>
            <person name="Mullins K.E."/>
            <person name="Ott S."/>
            <person name="Pappas-Brown V."/>
            <person name="Paris D.H."/>
            <person name="Patel P."/>
            <person name="Richards A.L."/>
            <person name="Sadzewicz L."/>
            <person name="Sears K."/>
            <person name="Seidman D."/>
            <person name="Sengamalay N."/>
            <person name="Stenos J."/>
            <person name="Tallon L.J."/>
            <person name="Vincent G."/>
            <person name="Fraser C.M."/>
            <person name="Munderloh U."/>
            <person name="Dunning-Hotopp J.C."/>
        </authorList>
    </citation>
    <scope>NUCLEOTIDE SEQUENCE [LARGE SCALE GENOMIC DNA]</scope>
    <source>
        <strain evidence="10 11">Fuller</strain>
    </source>
</reference>
<dbReference type="SUPFAM" id="SSF103473">
    <property type="entry name" value="MFS general substrate transporter"/>
    <property type="match status" value="1"/>
</dbReference>
<dbReference type="GO" id="GO:0005886">
    <property type="term" value="C:plasma membrane"/>
    <property type="evidence" value="ECO:0007669"/>
    <property type="project" value="UniProtKB-SubCell"/>
</dbReference>
<dbReference type="PANTHER" id="PTHR43528:SF1">
    <property type="entry name" value="ALPHA-KETOGLUTARATE PERMEASE"/>
    <property type="match status" value="1"/>
</dbReference>
<keyword evidence="4 8" id="KW-0812">Transmembrane</keyword>
<dbReference type="PANTHER" id="PTHR43528">
    <property type="entry name" value="ALPHA-KETOGLUTARATE PERMEASE"/>
    <property type="match status" value="1"/>
</dbReference>
<feature type="transmembrane region" description="Helical" evidence="8">
    <location>
        <begin position="229"/>
        <end position="256"/>
    </location>
</feature>
<keyword evidence="7 8" id="KW-0472">Membrane</keyword>
<evidence type="ECO:0000259" key="9">
    <source>
        <dbReference type="PROSITE" id="PS50850"/>
    </source>
</evidence>
<keyword evidence="2" id="KW-0813">Transport</keyword>